<dbReference type="EMBL" id="JACEZT010000006">
    <property type="protein sequence ID" value="MBA5637643.1"/>
    <property type="molecule type" value="Genomic_DNA"/>
</dbReference>
<dbReference type="InterPro" id="IPR010727">
    <property type="entry name" value="DUF1302"/>
</dbReference>
<gene>
    <name evidence="2" type="ORF">H3H37_11315</name>
</gene>
<evidence type="ECO:0000313" key="2">
    <source>
        <dbReference type="EMBL" id="MBA5637643.1"/>
    </source>
</evidence>
<dbReference type="Pfam" id="PF06980">
    <property type="entry name" value="DUF1302"/>
    <property type="match status" value="1"/>
</dbReference>
<dbReference type="PROSITE" id="PS51257">
    <property type="entry name" value="PROKAR_LIPOPROTEIN"/>
    <property type="match status" value="1"/>
</dbReference>
<keyword evidence="1" id="KW-0732">Signal</keyword>
<feature type="chain" id="PRO_5031429342" evidence="1">
    <location>
        <begin position="29"/>
        <end position="654"/>
    </location>
</feature>
<keyword evidence="3" id="KW-1185">Reference proteome</keyword>
<sequence>MARPTVLAVACRAALAAMALAGCHGARADSFTLDNGVEGRWSLNASMGASWRAHDRDPALVSGANGGAPGVGNGHDDGNLNFNKGTAYASGPKATGELQLKRDNLGLFVRANAWYDTTLSDKGVAHGSFNNGYVPGAKLSDLGFYANTGFSGAALADAYVFGEFDLAGKPLNVKLGNQVVNWGESAFIPGINAMGAFDLTAAHRPGAQVKEILRPLPQLTANLGLGDGVSIEAFYQLKWEHTLFDGCGTYWSLVDSLNCPGGAVVFGDALGNDQKQYNGVPVLAALPPALLKAAGAGALAAVPFNFRLGRAPDATPKNSGQFGLSSHVFVDAVSTDFGFYFANYHARTPVLSAVHAPSPAPSLYSGQYAAQLTALSKVLGGMGQAAAAKQIGMLGAFPGTELAWDYGATNIQSLAVSAATELGGVSVFGEASHTHGVPVQINAPDLVVGSVLGLGPQAALARWVRDPSVAQGSLAHGYDLKNKDQIQVSALKLFGPMLGASSASVLGEIGFQHWSGIGDPATSTRYGRGFLYGFGPTAALGGTCAGLNGYAPYCENQGYVTTSAWGYRLQGELTFSDVYAGINLKPKVFWSHDVKGYAGDGTFVQDRQTLGTTLRADYNNRYYAELSYTRYNKNAKYDVLHDRDNYSFVVGVNF</sequence>
<dbReference type="AlphaFoldDB" id="A0A7W2ES64"/>
<evidence type="ECO:0000313" key="3">
    <source>
        <dbReference type="Proteomes" id="UP000534388"/>
    </source>
</evidence>
<evidence type="ECO:0000256" key="1">
    <source>
        <dbReference type="SAM" id="SignalP"/>
    </source>
</evidence>
<protein>
    <submittedName>
        <fullName evidence="2">DUF1302 domain-containing protein</fullName>
    </submittedName>
</protein>
<organism evidence="2 3">
    <name type="scientific">Rugamonas brunnea</name>
    <dbReference type="NCBI Taxonomy" id="2758569"/>
    <lineage>
        <taxon>Bacteria</taxon>
        <taxon>Pseudomonadati</taxon>
        <taxon>Pseudomonadota</taxon>
        <taxon>Betaproteobacteria</taxon>
        <taxon>Burkholderiales</taxon>
        <taxon>Oxalobacteraceae</taxon>
        <taxon>Telluria group</taxon>
        <taxon>Rugamonas</taxon>
    </lineage>
</organism>
<reference evidence="2 3" key="1">
    <citation type="submission" date="2020-07" db="EMBL/GenBank/DDBJ databases">
        <title>Novel species isolated from subtropical streams in China.</title>
        <authorList>
            <person name="Lu H."/>
        </authorList>
    </citation>
    <scope>NUCLEOTIDE SEQUENCE [LARGE SCALE GENOMIC DNA]</scope>
    <source>
        <strain evidence="2 3">LX20W</strain>
    </source>
</reference>
<dbReference type="Proteomes" id="UP000534388">
    <property type="component" value="Unassembled WGS sequence"/>
</dbReference>
<name>A0A7W2ES64_9BURK</name>
<comment type="caution">
    <text evidence="2">The sequence shown here is derived from an EMBL/GenBank/DDBJ whole genome shotgun (WGS) entry which is preliminary data.</text>
</comment>
<proteinExistence type="predicted"/>
<dbReference type="RefSeq" id="WP_182162433.1">
    <property type="nucleotide sequence ID" value="NZ_JACEZT010000006.1"/>
</dbReference>
<accession>A0A7W2ES64</accession>
<feature type="signal peptide" evidence="1">
    <location>
        <begin position="1"/>
        <end position="28"/>
    </location>
</feature>